<accession>A0A3M7F1Q6</accession>
<protein>
    <submittedName>
        <fullName evidence="2">Uncharacterized protein</fullName>
    </submittedName>
</protein>
<name>A0A3M7F1Q6_HORWE</name>
<feature type="region of interest" description="Disordered" evidence="1">
    <location>
        <begin position="1"/>
        <end position="65"/>
    </location>
</feature>
<feature type="compositionally biased region" description="Basic and acidic residues" evidence="1">
    <location>
        <begin position="52"/>
        <end position="65"/>
    </location>
</feature>
<sequence>MTFQNLENPPPALQPLPSDTTCQSNTYKEDSKLNTGFGKALTMRQNQKNKQKPADKDVVKTEPDRKRKDDLIAFLPPVKQPEKDFISSLPTETFHEILSYLILDHDPDRGLKLEALKRRGFKDRPHVFLSLSVLSKHFRDNVESFCLHYLTQFKEIYGFQPAVQLHPEHRHSTRLAAKPKKDSRIFRVLLVKHLQTKCINCNVRCRTRATLATGVACCLDRWMEDCEEEAFPPIVSLSHAMDAYDLRDHMLLKARSPGSPAEHTDLPSIPYGTIRIRVGTFATRVYYRFFLKDVLMIARMVHPNKSFDQRTPKQSQARASVLDLMSDQSFE</sequence>
<dbReference type="Proteomes" id="UP000281468">
    <property type="component" value="Unassembled WGS sequence"/>
</dbReference>
<proteinExistence type="predicted"/>
<organism evidence="2 3">
    <name type="scientific">Hortaea werneckii</name>
    <name type="common">Black yeast</name>
    <name type="synonym">Cladosporium werneckii</name>
    <dbReference type="NCBI Taxonomy" id="91943"/>
    <lineage>
        <taxon>Eukaryota</taxon>
        <taxon>Fungi</taxon>
        <taxon>Dikarya</taxon>
        <taxon>Ascomycota</taxon>
        <taxon>Pezizomycotina</taxon>
        <taxon>Dothideomycetes</taxon>
        <taxon>Dothideomycetidae</taxon>
        <taxon>Mycosphaerellales</taxon>
        <taxon>Teratosphaeriaceae</taxon>
        <taxon>Hortaea</taxon>
    </lineage>
</organism>
<dbReference type="EMBL" id="QWIQ01000547">
    <property type="protein sequence ID" value="RMY82627.1"/>
    <property type="molecule type" value="Genomic_DNA"/>
</dbReference>
<evidence type="ECO:0000313" key="2">
    <source>
        <dbReference type="EMBL" id="RMY82627.1"/>
    </source>
</evidence>
<feature type="compositionally biased region" description="Polar residues" evidence="1">
    <location>
        <begin position="17"/>
        <end position="26"/>
    </location>
</feature>
<dbReference type="VEuPathDB" id="FungiDB:BTJ68_02130"/>
<dbReference type="AlphaFoldDB" id="A0A3M7F1Q6"/>
<evidence type="ECO:0000313" key="3">
    <source>
        <dbReference type="Proteomes" id="UP000281468"/>
    </source>
</evidence>
<gene>
    <name evidence="2" type="ORF">D0862_11956</name>
</gene>
<reference evidence="2 3" key="1">
    <citation type="journal article" date="2018" name="BMC Genomics">
        <title>Genomic evidence for intraspecific hybridization in a clonal and extremely halotolerant yeast.</title>
        <authorList>
            <person name="Gostincar C."/>
            <person name="Stajich J.E."/>
            <person name="Zupancic J."/>
            <person name="Zalar P."/>
            <person name="Gunde-Cimerman N."/>
        </authorList>
    </citation>
    <scope>NUCLEOTIDE SEQUENCE [LARGE SCALE GENOMIC DNA]</scope>
    <source>
        <strain evidence="2 3">EXF-171</strain>
    </source>
</reference>
<comment type="caution">
    <text evidence="2">The sequence shown here is derived from an EMBL/GenBank/DDBJ whole genome shotgun (WGS) entry which is preliminary data.</text>
</comment>
<evidence type="ECO:0000256" key="1">
    <source>
        <dbReference type="SAM" id="MobiDB-lite"/>
    </source>
</evidence>